<keyword evidence="3 8" id="KW-0732">Signal</keyword>
<reference evidence="10 11" key="1">
    <citation type="submission" date="2016-03" db="EMBL/GenBank/DDBJ databases">
        <title>How can Kluyveromyces marxianus grow so fast - potential evolutionary course in Saccharomyces Complex revealed by comparative genomics.</title>
        <authorList>
            <person name="Mo W."/>
            <person name="Lu W."/>
            <person name="Yang X."/>
            <person name="Qi J."/>
            <person name="Lv H."/>
        </authorList>
    </citation>
    <scope>NUCLEOTIDE SEQUENCE [LARGE SCALE GENOMIC DNA]</scope>
    <source>
        <strain evidence="10 11">FIM1</strain>
    </source>
</reference>
<evidence type="ECO:0000256" key="3">
    <source>
        <dbReference type="ARBA" id="ARBA00022729"/>
    </source>
</evidence>
<feature type="transmembrane region" description="Helical" evidence="7">
    <location>
        <begin position="245"/>
        <end position="263"/>
    </location>
</feature>
<evidence type="ECO:0000256" key="5">
    <source>
        <dbReference type="ARBA" id="ARBA00022989"/>
    </source>
</evidence>
<evidence type="ECO:0000256" key="7">
    <source>
        <dbReference type="SAM" id="Phobius"/>
    </source>
</evidence>
<evidence type="ECO:0000259" key="9">
    <source>
        <dbReference type="Pfam" id="PF25147"/>
    </source>
</evidence>
<evidence type="ECO:0000256" key="8">
    <source>
        <dbReference type="SAM" id="SignalP"/>
    </source>
</evidence>
<reference evidence="10 11" key="2">
    <citation type="submission" date="2019-11" db="EMBL/GenBank/DDBJ databases">
        <authorList>
            <person name="Lu H."/>
        </authorList>
    </citation>
    <scope>NUCLEOTIDE SEQUENCE [LARGE SCALE GENOMIC DNA]</scope>
    <source>
        <strain evidence="10 11">FIM1</strain>
    </source>
</reference>
<feature type="domain" description="Ribophorin II C-terminal" evidence="9">
    <location>
        <begin position="170"/>
        <end position="263"/>
    </location>
</feature>
<dbReference type="Proteomes" id="UP000422736">
    <property type="component" value="Chromosome 2"/>
</dbReference>
<keyword evidence="4" id="KW-0256">Endoplasmic reticulum</keyword>
<dbReference type="InterPro" id="IPR008814">
    <property type="entry name" value="Swp1"/>
</dbReference>
<gene>
    <name evidence="10" type="primary">SWP1</name>
    <name evidence="10" type="ORF">FIM1_1239</name>
</gene>
<evidence type="ECO:0000256" key="2">
    <source>
        <dbReference type="ARBA" id="ARBA00022692"/>
    </source>
</evidence>
<evidence type="ECO:0000256" key="6">
    <source>
        <dbReference type="ARBA" id="ARBA00023136"/>
    </source>
</evidence>
<keyword evidence="11" id="KW-1185">Reference proteome</keyword>
<evidence type="ECO:0000313" key="11">
    <source>
        <dbReference type="Proteomes" id="UP000422736"/>
    </source>
</evidence>
<sequence>MKLQSLIVLFLALFECCVATGIVLKDVVLSFDSRTPSIQLDQVDIDSKAKSNETPVSLSETLTLSFETEDELSQANILVGVPSKGLEAGYTLKKKNSGDHSKYVANVPLSKYAGTFEGFSQLAITVLAANEETSLVKEIFQLNINTTETQSTSSKKANRFGPLDEIHHVFQQPPKTVNAFIAQVFSAIIAGALLVLLAAWVGFGVISFNLKSVSSYVFVALISGFEFIFYKYYFGSSIFDTLFKASLLLLPALLFGSATLKSFKH</sequence>
<feature type="transmembrane region" description="Helical" evidence="7">
    <location>
        <begin position="213"/>
        <end position="233"/>
    </location>
</feature>
<dbReference type="InterPro" id="IPR056790">
    <property type="entry name" value="Ribophorin_II_C"/>
</dbReference>
<keyword evidence="6 7" id="KW-0472">Membrane</keyword>
<evidence type="ECO:0000256" key="1">
    <source>
        <dbReference type="ARBA" id="ARBA00004477"/>
    </source>
</evidence>
<accession>A0ABX6ES60</accession>
<evidence type="ECO:0000313" key="10">
    <source>
        <dbReference type="EMBL" id="QGN14577.1"/>
    </source>
</evidence>
<dbReference type="EMBL" id="CP015055">
    <property type="protein sequence ID" value="QGN14577.1"/>
    <property type="molecule type" value="Genomic_DNA"/>
</dbReference>
<dbReference type="PANTHER" id="PTHR12640">
    <property type="entry name" value="RIBOPHORIN II"/>
    <property type="match status" value="1"/>
</dbReference>
<evidence type="ECO:0000256" key="4">
    <source>
        <dbReference type="ARBA" id="ARBA00022824"/>
    </source>
</evidence>
<feature type="chain" id="PRO_5046994974" evidence="8">
    <location>
        <begin position="20"/>
        <end position="265"/>
    </location>
</feature>
<proteinExistence type="predicted"/>
<protein>
    <submittedName>
        <fullName evidence="10">Dolichyl-diphosphooligosaccharide--protein glycosyltransferase subunit SWP1</fullName>
    </submittedName>
</protein>
<keyword evidence="5 7" id="KW-1133">Transmembrane helix</keyword>
<name>A0ABX6ES60_KLUMA</name>
<feature type="transmembrane region" description="Helical" evidence="7">
    <location>
        <begin position="180"/>
        <end position="206"/>
    </location>
</feature>
<keyword evidence="2 7" id="KW-0812">Transmembrane</keyword>
<comment type="subcellular location">
    <subcellularLocation>
        <location evidence="1">Endoplasmic reticulum membrane</location>
        <topology evidence="1">Multi-pass membrane protein</topology>
    </subcellularLocation>
</comment>
<organism evidence="10 11">
    <name type="scientific">Kluyveromyces marxianus</name>
    <name type="common">Yeast</name>
    <name type="synonym">Candida kefyr</name>
    <dbReference type="NCBI Taxonomy" id="4911"/>
    <lineage>
        <taxon>Eukaryota</taxon>
        <taxon>Fungi</taxon>
        <taxon>Dikarya</taxon>
        <taxon>Ascomycota</taxon>
        <taxon>Saccharomycotina</taxon>
        <taxon>Saccharomycetes</taxon>
        <taxon>Saccharomycetales</taxon>
        <taxon>Saccharomycetaceae</taxon>
        <taxon>Kluyveromyces</taxon>
    </lineage>
</organism>
<dbReference type="PANTHER" id="PTHR12640:SF0">
    <property type="entry name" value="DOLICHYL-DIPHOSPHOOLIGOSACCHARIDE--PROTEIN GLYCOSYLTRANSFERASE SUBUNIT 2"/>
    <property type="match status" value="1"/>
</dbReference>
<dbReference type="Pfam" id="PF25147">
    <property type="entry name" value="Ribophorin_II_C"/>
    <property type="match status" value="1"/>
</dbReference>
<feature type="signal peptide" evidence="8">
    <location>
        <begin position="1"/>
        <end position="19"/>
    </location>
</feature>